<feature type="domain" description="Plasmodium RESA N-terminal" evidence="3">
    <location>
        <begin position="743"/>
        <end position="866"/>
    </location>
</feature>
<comment type="caution">
    <text evidence="4">The sequence shown here is derived from an EMBL/GenBank/DDBJ whole genome shotgun (WGS) entry which is preliminary data.</text>
</comment>
<feature type="region of interest" description="Disordered" evidence="1">
    <location>
        <begin position="112"/>
        <end position="145"/>
    </location>
</feature>
<accession>A0A151LQH2</accession>
<dbReference type="PANTHER" id="PTHR36193">
    <property type="entry name" value="PHISTB DOMAIN-CONTAINING RESA-LIKE PROTEIN 1"/>
    <property type="match status" value="1"/>
</dbReference>
<dbReference type="AlphaFoldDB" id="A0A151LQH2"/>
<feature type="compositionally biased region" description="Polar residues" evidence="1">
    <location>
        <begin position="404"/>
        <end position="413"/>
    </location>
</feature>
<keyword evidence="2" id="KW-0812">Transmembrane</keyword>
<feature type="compositionally biased region" description="Basic and acidic residues" evidence="1">
    <location>
        <begin position="698"/>
        <end position="715"/>
    </location>
</feature>
<dbReference type="EMBL" id="LVLB01000008">
    <property type="protein sequence ID" value="KYO01442.1"/>
    <property type="molecule type" value="Genomic_DNA"/>
</dbReference>
<keyword evidence="2" id="KW-0472">Membrane</keyword>
<proteinExistence type="predicted"/>
<dbReference type="InterPro" id="IPR019111">
    <property type="entry name" value="PRESA_N"/>
</dbReference>
<gene>
    <name evidence="4" type="ORF">PGSY75_0731100</name>
</gene>
<dbReference type="Pfam" id="PF09687">
    <property type="entry name" value="PRESAN"/>
    <property type="match status" value="1"/>
</dbReference>
<dbReference type="InterPro" id="IPR006526">
    <property type="entry name" value="Export_prot_PHISTa/b/c"/>
</dbReference>
<dbReference type="PANTHER" id="PTHR36193:SF23">
    <property type="entry name" value="PHISTB DOMAIN-CONTAINING RESA-LIKE PROTEIN 1"/>
    <property type="match status" value="1"/>
</dbReference>
<feature type="compositionally biased region" description="Polar residues" evidence="1">
    <location>
        <begin position="324"/>
        <end position="345"/>
    </location>
</feature>
<feature type="region of interest" description="Disordered" evidence="1">
    <location>
        <begin position="521"/>
        <end position="563"/>
    </location>
</feature>
<sequence length="891" mass="103260">MLFFKDPQFLLSKKSIRLNNVVNNKKSSINSFNHKEFKKYESRKFVILLSPVYSALSVLIIIVYIVLLNIFSQEYAITKGFPINNRYLRNLGEKFEEGGINFIDLHNTFAPTKTSSSSSYNTEAPERKENPKVPSGSFSYRPEKKHDSFENEGYYRASSGSLFNSPENFQGGYKNEENPRGPSGSIFSSPDNFQGSLKTKENFGVLSGSFSYTSENIQGARKTEEGSRISSGSFIIRPENIQGTTKNEESFRISSGSFFNSPQNIQGTLKNEENPRMPSGTFFVGTENIQGVHKTEENNRIPPKSLLNTSENFQGIGKDDENTRASSRSHFSRPENFQGTSKTEKNFTVGSGITFNNFTNIKGNLNGNEMDPWEQQGLFYSENFSNQQDAKKNDVNPKMPKGTFFNNPENFRGTQKKEQDTNKSHGLFNNDYYNSSGTKKTEENNRYTSGSFFNGNDNYQTSYKTEENLQMPKGSFFSGPENYRETDKKNNNLRTTSGSNSNRNENYLGTLDSKYYPHMQEEPFYSGQDNYRGKPNSDEYSGKQSDVYNNNNYKGGNGKNVREEYPRKQTGSFYDPEKFHGLNEIDNFSTTSLGVDYNDPQNYKGHSHNVYNYEEFNEWDYRNHNPYDGNYDVYQGSDTIETNYYVPNDYNGKKQRNEDQDYLSESMYYGNTDSKGNNITKEDEELLKSFYNSLNHNKEFKKKEEKPSKPRDQTNTKRSAQQKSKESKISDVRKKFFDLNNEITEENLTEMVRSLDNIPTINDILHIWWQLREVERHKFAMMQYRLMKYIGHLTNTYDLNEDFAKDLWVAYSKYITTKLEKKENFYNKVFYSFIKRDAVTRHALECFLSDCIKSFHQYIIYLNKKCQDRIAVEVIERVNSRKVPLSITMGE</sequence>
<feature type="region of interest" description="Disordered" evidence="1">
    <location>
        <begin position="319"/>
        <end position="345"/>
    </location>
</feature>
<dbReference type="Gene3D" id="6.10.280.180">
    <property type="entry name" value="Plasmodium RESA, N-terminal helical domain"/>
    <property type="match status" value="1"/>
</dbReference>
<dbReference type="InterPro" id="IPR044885">
    <property type="entry name" value="PRESA_N_sf"/>
</dbReference>
<evidence type="ECO:0000313" key="4">
    <source>
        <dbReference type="EMBL" id="KYO01442.1"/>
    </source>
</evidence>
<organism evidence="4 5">
    <name type="scientific">Plasmodium gaboni</name>
    <dbReference type="NCBI Taxonomy" id="647221"/>
    <lineage>
        <taxon>Eukaryota</taxon>
        <taxon>Sar</taxon>
        <taxon>Alveolata</taxon>
        <taxon>Apicomplexa</taxon>
        <taxon>Aconoidasida</taxon>
        <taxon>Haemosporida</taxon>
        <taxon>Plasmodiidae</taxon>
        <taxon>Plasmodium</taxon>
        <taxon>Plasmodium (Laverania)</taxon>
    </lineage>
</organism>
<evidence type="ECO:0000256" key="2">
    <source>
        <dbReference type="SAM" id="Phobius"/>
    </source>
</evidence>
<evidence type="ECO:0000256" key="1">
    <source>
        <dbReference type="SAM" id="MobiDB-lite"/>
    </source>
</evidence>
<dbReference type="GeneID" id="29775763"/>
<evidence type="ECO:0000313" key="5">
    <source>
        <dbReference type="Proteomes" id="UP000076004"/>
    </source>
</evidence>
<feature type="compositionally biased region" description="Basic and acidic residues" evidence="1">
    <location>
        <begin position="531"/>
        <end position="541"/>
    </location>
</feature>
<feature type="compositionally biased region" description="Polar residues" evidence="1">
    <location>
        <begin position="112"/>
        <end position="122"/>
    </location>
</feature>
<dbReference type="RefSeq" id="XP_018642646.1">
    <property type="nucleotide sequence ID" value="XM_018785145.1"/>
</dbReference>
<dbReference type="VEuPathDB" id="PlasmoDB:PGSY75_0731100"/>
<keyword evidence="2" id="KW-1133">Transmembrane helix</keyword>
<evidence type="ECO:0000259" key="3">
    <source>
        <dbReference type="Pfam" id="PF09687"/>
    </source>
</evidence>
<feature type="region of interest" description="Disordered" evidence="1">
    <location>
        <begin position="471"/>
        <end position="509"/>
    </location>
</feature>
<feature type="compositionally biased region" description="Polar residues" evidence="1">
    <location>
        <begin position="446"/>
        <end position="455"/>
    </location>
</feature>
<feature type="region of interest" description="Disordered" evidence="1">
    <location>
        <begin position="404"/>
        <end position="455"/>
    </location>
</feature>
<dbReference type="Proteomes" id="UP000076004">
    <property type="component" value="Unassembled WGS sequence"/>
</dbReference>
<feature type="compositionally biased region" description="Polar residues" evidence="1">
    <location>
        <begin position="492"/>
        <end position="507"/>
    </location>
</feature>
<dbReference type="KEGG" id="pgab:PGSY75_0731100"/>
<dbReference type="VEuPathDB" id="PlasmoDB:PGABG01_0728700"/>
<dbReference type="NCBIfam" id="TIGR01639">
    <property type="entry name" value="P_fal_TIGR01639"/>
    <property type="match status" value="1"/>
</dbReference>
<feature type="region of interest" description="Disordered" evidence="1">
    <location>
        <begin position="698"/>
        <end position="729"/>
    </location>
</feature>
<reference evidence="4 5" key="1">
    <citation type="journal article" date="2016" name="Nat. Commun.">
        <title>Genomes of cryptic chimpanzee Plasmodium species reveal key evolutionary events leading to human malaria.</title>
        <authorList>
            <person name="Sundararaman S.A."/>
            <person name="Plenderleith L.J."/>
            <person name="Liu W."/>
            <person name="Loy D.E."/>
            <person name="Learn G.H."/>
            <person name="Li Y."/>
            <person name="Shaw K.S."/>
            <person name="Ayouba A."/>
            <person name="Peeters M."/>
            <person name="Speede S."/>
            <person name="Shaw G.M."/>
            <person name="Bushman F.D."/>
            <person name="Brisson D."/>
            <person name="Rayner J.C."/>
            <person name="Sharp P.M."/>
            <person name="Hahn B.H."/>
        </authorList>
    </citation>
    <scope>NUCLEOTIDE SEQUENCE [LARGE SCALE GENOMIC DNA]</scope>
    <source>
        <strain evidence="4 5">SY75</strain>
    </source>
</reference>
<protein>
    <submittedName>
        <fullName evidence="4">EMP1-trafficking protein</fullName>
    </submittedName>
</protein>
<name>A0A151LQH2_9APIC</name>
<feature type="region of interest" description="Disordered" evidence="1">
    <location>
        <begin position="161"/>
        <end position="193"/>
    </location>
</feature>
<feature type="transmembrane region" description="Helical" evidence="2">
    <location>
        <begin position="45"/>
        <end position="67"/>
    </location>
</feature>